<dbReference type="EMBL" id="PJQL01000209">
    <property type="protein sequence ID" value="RCH98282.1"/>
    <property type="molecule type" value="Genomic_DNA"/>
</dbReference>
<protein>
    <submittedName>
        <fullName evidence="1">Uncharacterized protein</fullName>
    </submittedName>
</protein>
<proteinExistence type="predicted"/>
<accession>A0A367K7Q1</accession>
<reference evidence="1 2" key="1">
    <citation type="journal article" date="2018" name="G3 (Bethesda)">
        <title>Phylogenetic and Phylogenomic Definition of Rhizopus Species.</title>
        <authorList>
            <person name="Gryganskyi A.P."/>
            <person name="Golan J."/>
            <person name="Dolatabadi S."/>
            <person name="Mondo S."/>
            <person name="Robb S."/>
            <person name="Idnurm A."/>
            <person name="Muszewska A."/>
            <person name="Steczkiewicz K."/>
            <person name="Masonjones S."/>
            <person name="Liao H.L."/>
            <person name="Gajdeczka M.T."/>
            <person name="Anike F."/>
            <person name="Vuek A."/>
            <person name="Anishchenko I.M."/>
            <person name="Voigt K."/>
            <person name="de Hoog G.S."/>
            <person name="Smith M.E."/>
            <person name="Heitman J."/>
            <person name="Vilgalys R."/>
            <person name="Stajich J.E."/>
        </authorList>
    </citation>
    <scope>NUCLEOTIDE SEQUENCE [LARGE SCALE GENOMIC DNA]</scope>
    <source>
        <strain evidence="1 2">CBS 357.93</strain>
    </source>
</reference>
<keyword evidence="2" id="KW-1185">Reference proteome</keyword>
<evidence type="ECO:0000313" key="1">
    <source>
        <dbReference type="EMBL" id="RCH98282.1"/>
    </source>
</evidence>
<sequence length="115" mass="13311">MSPQYTKIFIDQVSWTKAKKIESNASTRSIEPFNLIVQARQLRSQFHHSTTYYLCRASSDATLFSHLQLYTVFTYCDYEGSTKSMNNGKASMIASRLFQRIVYSVIHFILPTLQI</sequence>
<organism evidence="1 2">
    <name type="scientific">Rhizopus azygosporus</name>
    <name type="common">Rhizopus microsporus var. azygosporus</name>
    <dbReference type="NCBI Taxonomy" id="86630"/>
    <lineage>
        <taxon>Eukaryota</taxon>
        <taxon>Fungi</taxon>
        <taxon>Fungi incertae sedis</taxon>
        <taxon>Mucoromycota</taxon>
        <taxon>Mucoromycotina</taxon>
        <taxon>Mucoromycetes</taxon>
        <taxon>Mucorales</taxon>
        <taxon>Mucorineae</taxon>
        <taxon>Rhizopodaceae</taxon>
        <taxon>Rhizopus</taxon>
    </lineage>
</organism>
<dbReference type="STRING" id="86630.A0A367K7Q1"/>
<dbReference type="Proteomes" id="UP000252139">
    <property type="component" value="Unassembled WGS sequence"/>
</dbReference>
<name>A0A367K7Q1_RHIAZ</name>
<comment type="caution">
    <text evidence="1">The sequence shown here is derived from an EMBL/GenBank/DDBJ whole genome shotgun (WGS) entry which is preliminary data.</text>
</comment>
<dbReference type="OrthoDB" id="2283214at2759"/>
<evidence type="ECO:0000313" key="2">
    <source>
        <dbReference type="Proteomes" id="UP000252139"/>
    </source>
</evidence>
<gene>
    <name evidence="1" type="ORF">CU097_009008</name>
</gene>
<dbReference type="AlphaFoldDB" id="A0A367K7Q1"/>